<feature type="domain" description="Helitron helicase-like" evidence="4">
    <location>
        <begin position="188"/>
        <end position="311"/>
    </location>
</feature>
<gene>
    <name evidence="5" type="ORF">niasHS_008612</name>
</gene>
<accession>A0ABD2J514</accession>
<dbReference type="EMBL" id="JBICCN010000241">
    <property type="protein sequence ID" value="KAL3084143.1"/>
    <property type="molecule type" value="Genomic_DNA"/>
</dbReference>
<comment type="similarity">
    <text evidence="1">Belongs to the helicase family.</text>
</comment>
<feature type="region of interest" description="Disordered" evidence="2">
    <location>
        <begin position="821"/>
        <end position="842"/>
    </location>
</feature>
<keyword evidence="6" id="KW-1185">Reference proteome</keyword>
<reference evidence="5 6" key="1">
    <citation type="submission" date="2024-10" db="EMBL/GenBank/DDBJ databases">
        <authorList>
            <person name="Kim D."/>
        </authorList>
    </citation>
    <scope>NUCLEOTIDE SEQUENCE [LARGE SCALE GENOMIC DNA]</scope>
    <source>
        <strain evidence="5">Taebaek</strain>
    </source>
</reference>
<protein>
    <recommendedName>
        <fullName evidence="1">ATP-dependent DNA helicase</fullName>
        <ecNumber evidence="1">5.6.2.3</ecNumber>
    </recommendedName>
</protein>
<keyword evidence="1" id="KW-0227">DNA damage</keyword>
<evidence type="ECO:0000313" key="5">
    <source>
        <dbReference type="EMBL" id="KAL3084143.1"/>
    </source>
</evidence>
<dbReference type="PANTHER" id="PTHR10492">
    <property type="match status" value="1"/>
</dbReference>
<dbReference type="GO" id="GO:0043139">
    <property type="term" value="F:5'-3' DNA helicase activity"/>
    <property type="evidence" value="ECO:0007669"/>
    <property type="project" value="UniProtKB-EC"/>
</dbReference>
<dbReference type="GO" id="GO:0006310">
    <property type="term" value="P:DNA recombination"/>
    <property type="evidence" value="ECO:0007669"/>
    <property type="project" value="UniProtKB-KW"/>
</dbReference>
<feature type="domain" description="DNA helicase Pif1-like DEAD-box helicase" evidence="3">
    <location>
        <begin position="701"/>
        <end position="810"/>
    </location>
</feature>
<dbReference type="GO" id="GO:0016787">
    <property type="term" value="F:hydrolase activity"/>
    <property type="evidence" value="ECO:0007669"/>
    <property type="project" value="UniProtKB-KW"/>
</dbReference>
<dbReference type="Pfam" id="PF05970">
    <property type="entry name" value="PIF1"/>
    <property type="match status" value="1"/>
</dbReference>
<dbReference type="Pfam" id="PF14214">
    <property type="entry name" value="Helitron_like_N"/>
    <property type="match status" value="1"/>
</dbReference>
<dbReference type="AlphaFoldDB" id="A0ABD2J514"/>
<dbReference type="Proteomes" id="UP001620645">
    <property type="component" value="Unassembled WGS sequence"/>
</dbReference>
<keyword evidence="1" id="KW-0347">Helicase</keyword>
<organism evidence="5 6">
    <name type="scientific">Heterodera schachtii</name>
    <name type="common">Sugarbeet cyst nematode worm</name>
    <name type="synonym">Tylenchus schachtii</name>
    <dbReference type="NCBI Taxonomy" id="97005"/>
    <lineage>
        <taxon>Eukaryota</taxon>
        <taxon>Metazoa</taxon>
        <taxon>Ecdysozoa</taxon>
        <taxon>Nematoda</taxon>
        <taxon>Chromadorea</taxon>
        <taxon>Rhabditida</taxon>
        <taxon>Tylenchina</taxon>
        <taxon>Tylenchomorpha</taxon>
        <taxon>Tylenchoidea</taxon>
        <taxon>Heteroderidae</taxon>
        <taxon>Heteroderinae</taxon>
        <taxon>Heterodera</taxon>
    </lineage>
</organism>
<evidence type="ECO:0000259" key="3">
    <source>
        <dbReference type="Pfam" id="PF05970"/>
    </source>
</evidence>
<dbReference type="GO" id="GO:0006281">
    <property type="term" value="P:DNA repair"/>
    <property type="evidence" value="ECO:0007669"/>
    <property type="project" value="UniProtKB-KW"/>
</dbReference>
<dbReference type="EC" id="5.6.2.3" evidence="1"/>
<name>A0ABD2J514_HETSC</name>
<keyword evidence="1" id="KW-0067">ATP-binding</keyword>
<keyword evidence="1" id="KW-0233">DNA recombination</keyword>
<proteinExistence type="inferred from homology"/>
<dbReference type="GO" id="GO:0005524">
    <property type="term" value="F:ATP binding"/>
    <property type="evidence" value="ECO:0007669"/>
    <property type="project" value="UniProtKB-KW"/>
</dbReference>
<comment type="catalytic activity">
    <reaction evidence="1">
        <text>ATP + H2O = ADP + phosphate + H(+)</text>
        <dbReference type="Rhea" id="RHEA:13065"/>
        <dbReference type="ChEBI" id="CHEBI:15377"/>
        <dbReference type="ChEBI" id="CHEBI:15378"/>
        <dbReference type="ChEBI" id="CHEBI:30616"/>
        <dbReference type="ChEBI" id="CHEBI:43474"/>
        <dbReference type="ChEBI" id="CHEBI:456216"/>
        <dbReference type="EC" id="5.6.2.3"/>
    </reaction>
</comment>
<evidence type="ECO:0000256" key="1">
    <source>
        <dbReference type="RuleBase" id="RU363044"/>
    </source>
</evidence>
<comment type="caution">
    <text evidence="5">The sequence shown here is derived from an EMBL/GenBank/DDBJ whole genome shotgun (WGS) entry which is preliminary data.</text>
</comment>
<keyword evidence="1" id="KW-0378">Hydrolase</keyword>
<comment type="cofactor">
    <cofactor evidence="1">
        <name>Mg(2+)</name>
        <dbReference type="ChEBI" id="CHEBI:18420"/>
    </cofactor>
</comment>
<keyword evidence="1" id="KW-0547">Nucleotide-binding</keyword>
<dbReference type="PANTHER" id="PTHR10492:SF57">
    <property type="entry name" value="ATP-DEPENDENT DNA HELICASE"/>
    <property type="match status" value="1"/>
</dbReference>
<evidence type="ECO:0000313" key="6">
    <source>
        <dbReference type="Proteomes" id="UP001620645"/>
    </source>
</evidence>
<dbReference type="InterPro" id="IPR010285">
    <property type="entry name" value="DNA_helicase_pif1-like_DEAD"/>
</dbReference>
<sequence length="1181" mass="133201">MPIPTVHGCHACPFAKPSGSNCSRVPRLPIPTGHGCHACPFAKPSEFQLSTGATHAHSNCSRVPRMPIRQALGFQLLLGCHACPFKLLTGATHAECLSRQIRDKDNMLLDADEDLGEDGEFLGAEQEQQFHRRDQVSRSQWFRYMAHIRGLNYNWRDGHWLWDWRALAQLYTISFNNRMEAQKVQFMKQHQGYEGDIGRVFMTDEHFRGSRQYYQREYANCMTICREVGKPDLLVTFTMDPECPELEEMLPTDPSGQRQQWYDRPDIICRLFIDKLNELHHDLTYKEVMGPIRGWFYSLEHQKRGLPHVHFALILDWDRVRSGGVIMTPEDYIGQYISAEIPENPSGRSPEVTLRRQLYNTITTMNIHTCSARRCIVDGKCTKHFPRPFSYDNVYSENAYPRYRRRPTAPTEKAAAENPDNYGQAFQYKDKSGKMIRVDNRQVVPFNTFLSAKYKSHINTEFVAGEGCTKYLCKYVMKGADMAFIEVKGGPEKQQKVDYDEFHQIRLARYITSMEAFLSLNGTKLVRRSHEVDELDVHGPSGHRIAVEFGLKDDEEDLNAVCEAAQAEEDRRARGEERVTQLTAYFAFNKDNPPLGLTYARCNKKLWYDIAKKQWKPYVNRVVPKFCRLKTVSPNNRELLAIRLLLLVVCDPTGWEALRTHDGIVYGSFIEAAKARGLLSDNDLWMNTITDAFQTKKSIRQRIRWLAISMQNKDVLEFVDRLLRSVAQDKLKEIPFAGKVVVIGGDWKQLTPVIPGGSDRHQLEASVKNSTLFVSFTTVRLRANHRLLPGQHHYRAFLKRLGTGTINDSQGRVKLPSVMGAKRPRPEVRERGAERSEATSECTEQYQPGQFLCSHACAFAKPSGSSFSTGATHVPGSCYCTASRAFALMPRMPIRKALGFPPLHGCHACPFQLFTGSNCSRVPCMPIRQALGFQLLTGATHADWPSPRVPTAHGFHACPFHGFHACPFQLSTGVTHAQSNCSRVPRVPIRQALGFQLLTGATHAHSNCSRVPRMPIRQALAFQLLTGATHAIRQALGFQLLTGATHAHSNWSRVPRMPMRQALGFQLSTGATHAHSNCSRVPRMPIRQALGFQLSTGATHAHSNCSRVPRMPIRKALGFPLKHGCHACSGLRSLPIPRQSTCHAHVPVAATARTSRHASFGSCYCTNNRDGAPVTVYNSKG</sequence>
<evidence type="ECO:0000259" key="4">
    <source>
        <dbReference type="Pfam" id="PF14214"/>
    </source>
</evidence>
<dbReference type="InterPro" id="IPR025476">
    <property type="entry name" value="Helitron_helicase-like"/>
</dbReference>
<evidence type="ECO:0000256" key="2">
    <source>
        <dbReference type="SAM" id="MobiDB-lite"/>
    </source>
</evidence>
<keyword evidence="1" id="KW-0234">DNA repair</keyword>
<feature type="compositionally biased region" description="Basic and acidic residues" evidence="2">
    <location>
        <begin position="824"/>
        <end position="838"/>
    </location>
</feature>